<dbReference type="EMBL" id="CZBO01000019">
    <property type="protein sequence ID" value="CUQ35056.1"/>
    <property type="molecule type" value="Genomic_DNA"/>
</dbReference>
<dbReference type="AlphaFoldDB" id="A0A174VNK3"/>
<gene>
    <name evidence="1" type="ORF">ERS852568_03025</name>
</gene>
<accession>A0A174VNK3</accession>
<evidence type="ECO:0000313" key="2">
    <source>
        <dbReference type="Proteomes" id="UP000095563"/>
    </source>
</evidence>
<name>A0A174VNK3_9CLOT</name>
<dbReference type="RefSeq" id="WP_055209375.1">
    <property type="nucleotide sequence ID" value="NZ_CZBO01000019.1"/>
</dbReference>
<sequence length="422" mass="49856">MYISRSIVLNVGEDVIKNFLNDKDVSKKKLLNGQNMEMLISDLIDNKNLKVKDINDFFFEELMFGKRRYQRIYKLDSIKNIKYEEDWYEPLKEQYDIPSLEFNNVLSTLVSKDEPRKIAAIHTEYNEEEEEINRISILFVCYIALKDKGNSCCYIPVEFDLLKKIIVIKAWRRQGVLNDEEYKPTYLMDNIISWLEKNLKYTKKLMSHKHKETLYNMTESLVEELFDKIPSYKDSVKLSNDINTFSNSILRKMNLENKICKENGEYSIPIGVMDVKDELLKLIQRISVSDYFMNREYEEAWEMGISAMVNSVKFNDREDILAVVSGAEKRKPVFGAKSFLVLLKSLQESKAVETIWIAFKYNKKLLRVNYDASKNDYYLEIGLLSNQREFTRDEFEYIWEVLTRYESDNNLQAEKLDKAIVG</sequence>
<evidence type="ECO:0000313" key="1">
    <source>
        <dbReference type="EMBL" id="CUQ35056.1"/>
    </source>
</evidence>
<reference evidence="1 2" key="1">
    <citation type="submission" date="2015-09" db="EMBL/GenBank/DDBJ databases">
        <authorList>
            <consortium name="Pathogen Informatics"/>
        </authorList>
    </citation>
    <scope>NUCLEOTIDE SEQUENCE [LARGE SCALE GENOMIC DNA]</scope>
    <source>
        <strain evidence="1 2">2789STDY5834956</strain>
    </source>
</reference>
<dbReference type="Proteomes" id="UP000095563">
    <property type="component" value="Unassembled WGS sequence"/>
</dbReference>
<organism evidence="1 2">
    <name type="scientific">Clostridium baratii</name>
    <dbReference type="NCBI Taxonomy" id="1561"/>
    <lineage>
        <taxon>Bacteria</taxon>
        <taxon>Bacillati</taxon>
        <taxon>Bacillota</taxon>
        <taxon>Clostridia</taxon>
        <taxon>Eubacteriales</taxon>
        <taxon>Clostridiaceae</taxon>
        <taxon>Clostridium</taxon>
    </lineage>
</organism>
<proteinExistence type="predicted"/>
<protein>
    <submittedName>
        <fullName evidence="1">Uncharacterized protein</fullName>
    </submittedName>
</protein>